<evidence type="ECO:0000256" key="1">
    <source>
        <dbReference type="SAM" id="Phobius"/>
    </source>
</evidence>
<protein>
    <submittedName>
        <fullName evidence="2">Uncharacterized protein</fullName>
    </submittedName>
</protein>
<keyword evidence="1" id="KW-0812">Transmembrane</keyword>
<evidence type="ECO:0000313" key="2">
    <source>
        <dbReference type="EMBL" id="MBB6627981.1"/>
    </source>
</evidence>
<name>A0A7X0RGQ3_9ACTN</name>
<dbReference type="EMBL" id="JACKXE010000001">
    <property type="protein sequence ID" value="MBB6627981.1"/>
    <property type="molecule type" value="Genomic_DNA"/>
</dbReference>
<keyword evidence="3" id="KW-1185">Reference proteome</keyword>
<comment type="caution">
    <text evidence="2">The sequence shown here is derived from an EMBL/GenBank/DDBJ whole genome shotgun (WGS) entry which is preliminary data.</text>
</comment>
<accession>A0A7X0RGQ3</accession>
<feature type="transmembrane region" description="Helical" evidence="1">
    <location>
        <begin position="119"/>
        <end position="140"/>
    </location>
</feature>
<dbReference type="AlphaFoldDB" id="A0A7X0RGQ3"/>
<reference evidence="2 3" key="1">
    <citation type="submission" date="2020-08" db="EMBL/GenBank/DDBJ databases">
        <authorList>
            <person name="Seo M.-J."/>
        </authorList>
    </citation>
    <scope>NUCLEOTIDE SEQUENCE [LARGE SCALE GENOMIC DNA]</scope>
    <source>
        <strain evidence="2 3">KIGAM211</strain>
    </source>
</reference>
<sequence length="184" mass="19009">MKPLQSVAMGLVIVVLSARFGGYDALADPVGWLLVYLGVRALPADLDRRSTLLGLAALAGVVASVVWFPVVTADLYDADASLGWAANLPQLAFSALLCHVLAARAAAAGDGRAARWLGITRSATIVVALLPVLVFGGGLVSFELTSYLAAGLVALTLIWLLFSYAGRTWTGPVGQTAAREASAS</sequence>
<keyword evidence="1" id="KW-1133">Transmembrane helix</keyword>
<feature type="transmembrane region" description="Helical" evidence="1">
    <location>
        <begin position="146"/>
        <end position="165"/>
    </location>
</feature>
<feature type="transmembrane region" description="Helical" evidence="1">
    <location>
        <begin position="20"/>
        <end position="39"/>
    </location>
</feature>
<keyword evidence="1" id="KW-0472">Membrane</keyword>
<feature type="transmembrane region" description="Helical" evidence="1">
    <location>
        <begin position="90"/>
        <end position="107"/>
    </location>
</feature>
<dbReference type="RefSeq" id="WP_185253078.1">
    <property type="nucleotide sequence ID" value="NZ_JACKXE010000001.1"/>
</dbReference>
<proteinExistence type="predicted"/>
<organism evidence="2 3">
    <name type="scientific">Nocardioides luti</name>
    <dbReference type="NCBI Taxonomy" id="2761101"/>
    <lineage>
        <taxon>Bacteria</taxon>
        <taxon>Bacillati</taxon>
        <taxon>Actinomycetota</taxon>
        <taxon>Actinomycetes</taxon>
        <taxon>Propionibacteriales</taxon>
        <taxon>Nocardioidaceae</taxon>
        <taxon>Nocardioides</taxon>
    </lineage>
</organism>
<dbReference type="Proteomes" id="UP000523955">
    <property type="component" value="Unassembled WGS sequence"/>
</dbReference>
<gene>
    <name evidence="2" type="ORF">H5V45_11700</name>
</gene>
<feature type="transmembrane region" description="Helical" evidence="1">
    <location>
        <begin position="51"/>
        <end position="70"/>
    </location>
</feature>
<evidence type="ECO:0000313" key="3">
    <source>
        <dbReference type="Proteomes" id="UP000523955"/>
    </source>
</evidence>